<dbReference type="Proteomes" id="UP000053201">
    <property type="component" value="Unassembled WGS sequence"/>
</dbReference>
<feature type="compositionally biased region" description="Basic residues" evidence="1">
    <location>
        <begin position="635"/>
        <end position="644"/>
    </location>
</feature>
<gene>
    <name evidence="2" type="ORF">SPPG_02057</name>
</gene>
<evidence type="ECO:0000256" key="1">
    <source>
        <dbReference type="SAM" id="MobiDB-lite"/>
    </source>
</evidence>
<organism evidence="2 3">
    <name type="scientific">Spizellomyces punctatus (strain DAOM BR117)</name>
    <dbReference type="NCBI Taxonomy" id="645134"/>
    <lineage>
        <taxon>Eukaryota</taxon>
        <taxon>Fungi</taxon>
        <taxon>Fungi incertae sedis</taxon>
        <taxon>Chytridiomycota</taxon>
        <taxon>Chytridiomycota incertae sedis</taxon>
        <taxon>Chytridiomycetes</taxon>
        <taxon>Spizellomycetales</taxon>
        <taxon>Spizellomycetaceae</taxon>
        <taxon>Spizellomyces</taxon>
    </lineage>
</organism>
<dbReference type="eggNOG" id="ENOG502SUFF">
    <property type="taxonomic scope" value="Eukaryota"/>
</dbReference>
<dbReference type="InterPro" id="IPR038558">
    <property type="entry name" value="SAS-6_N_sf"/>
</dbReference>
<evidence type="ECO:0000313" key="2">
    <source>
        <dbReference type="EMBL" id="KND02982.1"/>
    </source>
</evidence>
<evidence type="ECO:0000313" key="3">
    <source>
        <dbReference type="Proteomes" id="UP000053201"/>
    </source>
</evidence>
<dbReference type="AlphaFoldDB" id="A0A0L0HPG3"/>
<keyword evidence="3" id="KW-1185">Reference proteome</keyword>
<dbReference type="RefSeq" id="XP_016611021.1">
    <property type="nucleotide sequence ID" value="XM_016750359.1"/>
</dbReference>
<sequence>MLRQTTPNLSYLIMLRPPSPDPFIIPASSSSSKRRNDLSYDLGTGFVPPIGHKPTVPRSRVLHTHIYPSFARKVPISRVTKKDAEKSFNNYWDRIRDPQALCLADDDVQSSTWMKNFVAQTVTGCIHLRISVNSFTPGPFPQQHIINLVDTKDPFARWTYSCTPFSFRTLAKSAGWDATERGEDLFLQFGGMLKERINACVAEPKRFTTRLDTIKSERISVLTFFETIRGYRRVQLLKLELNAVKWEQLQEVVQNDFLLLKAHHDQVTTCLIQTLEVISRHEPSILLNNTCNSDEVIVNQPPDWMQAVQDYLGPTDKHQSLSDPSRKKAFVLATQKRYDELEALQAKSLPLYVHGQRWPQASQDDGHATWFNTGSIGEFKPEAERYILTIFRKARSAYILTLHHPTRPFFHFTSEDLTESRFETMMHGVDLVESGSTKSDDSARNIKVGFHPDQGVGGVVAVIFDDLISGCCEDSERYQAHFEVHPDRYVSKKTPAKRATLIINQRILPDERWHPLLKIGFGKTGRDRVADDVRDKLMRLQTDIDVKLSRLYSILGKVRDCSPELLCLTAQLACTLPVQSDRPLDDNTVRVTGEKAHIGKRFPSPERTSFRGSQVTPPRTTCKAHPSSSLPSYPHKNRGCHLRTKTTANISGPRDKPGKVTTSQSNIPQTFRTIIKGIAEKAVTPGDPSGLCDWLGPSPPPTPATLVPELYQAAQMGSFKHAQASGS</sequence>
<dbReference type="VEuPathDB" id="FungiDB:SPPG_02057"/>
<dbReference type="GeneID" id="27685676"/>
<feature type="compositionally biased region" description="Polar residues" evidence="1">
    <location>
        <begin position="606"/>
        <end position="619"/>
    </location>
</feature>
<accession>A0A0L0HPG3</accession>
<dbReference type="InParanoid" id="A0A0L0HPG3"/>
<dbReference type="PANTHER" id="PTHR34230">
    <property type="entry name" value="ASSEMBLY ABNORMAL PROTEIN 6, PUTATIVE-RELATED"/>
    <property type="match status" value="1"/>
</dbReference>
<dbReference type="Gene3D" id="2.170.210.20">
    <property type="entry name" value="Spindle assembly abnormal protein 6, N-terminal domain"/>
    <property type="match status" value="1"/>
</dbReference>
<proteinExistence type="predicted"/>
<dbReference type="EMBL" id="KQ257452">
    <property type="protein sequence ID" value="KND02982.1"/>
    <property type="molecule type" value="Genomic_DNA"/>
</dbReference>
<dbReference type="PANTHER" id="PTHR34230:SF2">
    <property type="entry name" value="SPINDLE ASSEMBLY ABNORMAL PROTEIN 6 N-TERMINAL DOMAIN-CONTAINING PROTEIN"/>
    <property type="match status" value="1"/>
</dbReference>
<dbReference type="OrthoDB" id="2124158at2759"/>
<feature type="region of interest" description="Disordered" evidence="1">
    <location>
        <begin position="599"/>
        <end position="667"/>
    </location>
</feature>
<reference evidence="2 3" key="1">
    <citation type="submission" date="2009-08" db="EMBL/GenBank/DDBJ databases">
        <title>The Genome Sequence of Spizellomyces punctatus strain DAOM BR117.</title>
        <authorList>
            <consortium name="The Broad Institute Genome Sequencing Platform"/>
            <person name="Russ C."/>
            <person name="Cuomo C."/>
            <person name="Shea T."/>
            <person name="Young S.K."/>
            <person name="Zeng Q."/>
            <person name="Koehrsen M."/>
            <person name="Haas B."/>
            <person name="Borodovsky M."/>
            <person name="Guigo R."/>
            <person name="Alvarado L."/>
            <person name="Berlin A."/>
            <person name="Bochicchio J."/>
            <person name="Borenstein D."/>
            <person name="Chapman S."/>
            <person name="Chen Z."/>
            <person name="Engels R."/>
            <person name="Freedman E."/>
            <person name="Gellesch M."/>
            <person name="Goldberg J."/>
            <person name="Griggs A."/>
            <person name="Gujja S."/>
            <person name="Heiman D."/>
            <person name="Hepburn T."/>
            <person name="Howarth C."/>
            <person name="Jen D."/>
            <person name="Larson L."/>
            <person name="Lewis B."/>
            <person name="Mehta T."/>
            <person name="Park D."/>
            <person name="Pearson M."/>
            <person name="Roberts A."/>
            <person name="Saif S."/>
            <person name="Shenoy N."/>
            <person name="Sisk P."/>
            <person name="Stolte C."/>
            <person name="Sykes S."/>
            <person name="Thomson T."/>
            <person name="Walk T."/>
            <person name="White J."/>
            <person name="Yandava C."/>
            <person name="Burger G."/>
            <person name="Gray M.W."/>
            <person name="Holland P.W.H."/>
            <person name="King N."/>
            <person name="Lang F.B.F."/>
            <person name="Roger A.J."/>
            <person name="Ruiz-Trillo I."/>
            <person name="Lander E."/>
            <person name="Nusbaum C."/>
        </authorList>
    </citation>
    <scope>NUCLEOTIDE SEQUENCE [LARGE SCALE GENOMIC DNA]</scope>
    <source>
        <strain evidence="2 3">DAOM BR117</strain>
    </source>
</reference>
<name>A0A0L0HPG3_SPIPD</name>
<protein>
    <submittedName>
        <fullName evidence="2">Uncharacterized protein</fullName>
    </submittedName>
</protein>